<dbReference type="Gene3D" id="1.20.1640.10">
    <property type="entry name" value="Multidrug efflux transporter AcrB transmembrane domain"/>
    <property type="match status" value="2"/>
</dbReference>
<feature type="transmembrane region" description="Helical" evidence="8">
    <location>
        <begin position="280"/>
        <end position="301"/>
    </location>
</feature>
<evidence type="ECO:0000313" key="10">
    <source>
        <dbReference type="EMBL" id="BCO98429.1"/>
    </source>
</evidence>
<evidence type="ECO:0000256" key="2">
    <source>
        <dbReference type="ARBA" id="ARBA00010157"/>
    </source>
</evidence>
<feature type="transmembrane region" description="Helical" evidence="8">
    <location>
        <begin position="608"/>
        <end position="628"/>
    </location>
</feature>
<evidence type="ECO:0000256" key="7">
    <source>
        <dbReference type="SAM" id="MobiDB-lite"/>
    </source>
</evidence>
<dbReference type="PROSITE" id="PS50156">
    <property type="entry name" value="SSD"/>
    <property type="match status" value="1"/>
</dbReference>
<evidence type="ECO:0000313" key="11">
    <source>
        <dbReference type="Proteomes" id="UP000595205"/>
    </source>
</evidence>
<comment type="subcellular location">
    <subcellularLocation>
        <location evidence="1">Cell membrane</location>
        <topology evidence="1">Multi-pass membrane protein</topology>
    </subcellularLocation>
</comment>
<reference evidence="10 11" key="1">
    <citation type="submission" date="2020-12" db="EMBL/GenBank/DDBJ databases">
        <title>Genome sequence of clinical Mycobacterium intracellulare strains.</title>
        <authorList>
            <person name="Tateishi Y."/>
            <person name="Matsumoto S."/>
            <person name="Fukushima Y."/>
            <person name="Nakajima C."/>
            <person name="Suzuki Y."/>
        </authorList>
    </citation>
    <scope>NUCLEOTIDE SEQUENCE [LARGE SCALE GENOMIC DNA]</scope>
    <source>
        <strain evidence="10 11">M018</strain>
    </source>
</reference>
<keyword evidence="5 8" id="KW-1133">Transmembrane helix</keyword>
<sequence>MLQKIARVAIAAPRRIIAIGVLVFIAAAVFGVPVAKSLSPGGFQDPDSESARAIAVLTDKFGQSGQQMLILVTAPGGTNSEQARTVGTDLVHQLQGSPLVYNVSSPWTGAAPADLVSRDGKSGLIVVNLKGGENFVQNNAQTLSDQFVHDRDGVTVRAGGAAMQYAQINKQNQDDLLVMEMIALPLSFVVLIWVFGGLLAAALPMALGALAVVGSMSVLRLITFTTEVSIFALNLSTALGLALAIDYTLLIVSRYRDELAEGHDRDQALIRTMATSGRTVLFSAVTVALSMSATVAFPMYFLKSFAYAGVATVAFVATASIVITPAAIVLLGDRLDAFNVRRFLRRMLRRPEPAPKPVEQLFWYRSSKFVMRRWAPVGLAVVGLLLLLGLPFFSVKWGFPDDRVLPRSASAHQVGDRLRNDFADDSATSVPVVVPDASGLNPGDFDSYAAALSRVPDVAAVSAPGGTFTGGNRVGPPAGATGLAQGSAFLTVSSTAPLFSAANDAQLARLHDVPGPAGRAVEMGGVAQVNRDSVDAVTERLPLVLGLMAAITFVLLFLLTGSVLLPIKALACNFLSLTAAFGALVWIFQDGHLGALGTTPSGTLVANMPVLLFCIAFGLSMDYEVFLLSRIREYWLASPEAGPRRQRRERGPRRRPHRSGHHRGRVGDVDVVRRADRRARLVHADVRSGPGAGRLRRRHPGADGGRPGLHARDGPLELVGAPAPGVAARSVRDQRRRRPHAPPAHPRARRRGGARGAGAQYRLTSGLSRRRTLFWASSESEGSHTYDNGGRQSLLRARLAFRRQP</sequence>
<feature type="transmembrane region" description="Helical" evidence="8">
    <location>
        <begin position="228"/>
        <end position="252"/>
    </location>
</feature>
<dbReference type="PANTHER" id="PTHR33406">
    <property type="entry name" value="MEMBRANE PROTEIN MJ1562-RELATED"/>
    <property type="match status" value="1"/>
</dbReference>
<evidence type="ECO:0000256" key="1">
    <source>
        <dbReference type="ARBA" id="ARBA00004651"/>
    </source>
</evidence>
<dbReference type="EMBL" id="AP024255">
    <property type="protein sequence ID" value="BCO98429.1"/>
    <property type="molecule type" value="Genomic_DNA"/>
</dbReference>
<keyword evidence="4 8" id="KW-0812">Transmembrane</keyword>
<feature type="domain" description="SSD" evidence="9">
    <location>
        <begin position="200"/>
        <end position="330"/>
    </location>
</feature>
<feature type="compositionally biased region" description="Basic residues" evidence="7">
    <location>
        <begin position="644"/>
        <end position="664"/>
    </location>
</feature>
<feature type="transmembrane region" description="Helical" evidence="8">
    <location>
        <begin position="374"/>
        <end position="393"/>
    </location>
</feature>
<dbReference type="Proteomes" id="UP000595205">
    <property type="component" value="Chromosome"/>
</dbReference>
<evidence type="ECO:0000256" key="6">
    <source>
        <dbReference type="ARBA" id="ARBA00023136"/>
    </source>
</evidence>
<evidence type="ECO:0000256" key="3">
    <source>
        <dbReference type="ARBA" id="ARBA00022475"/>
    </source>
</evidence>
<evidence type="ECO:0000256" key="5">
    <source>
        <dbReference type="ARBA" id="ARBA00022989"/>
    </source>
</evidence>
<feature type="compositionally biased region" description="Basic residues" evidence="7">
    <location>
        <begin position="734"/>
        <end position="753"/>
    </location>
</feature>
<dbReference type="InterPro" id="IPR050545">
    <property type="entry name" value="Mycobact_MmpL"/>
</dbReference>
<dbReference type="AlphaFoldDB" id="A0A7R7MRY7"/>
<keyword evidence="3" id="KW-1003">Cell membrane</keyword>
<accession>A0A7R7MRY7</accession>
<feature type="transmembrane region" description="Helical" evidence="8">
    <location>
        <begin position="570"/>
        <end position="588"/>
    </location>
</feature>
<feature type="transmembrane region" description="Helical" evidence="8">
    <location>
        <begin position="543"/>
        <end position="565"/>
    </location>
</feature>
<dbReference type="Pfam" id="PF03176">
    <property type="entry name" value="MMPL"/>
    <property type="match status" value="2"/>
</dbReference>
<feature type="region of interest" description="Disordered" evidence="7">
    <location>
        <begin position="642"/>
        <end position="763"/>
    </location>
</feature>
<dbReference type="InterPro" id="IPR004869">
    <property type="entry name" value="MMPL_dom"/>
</dbReference>
<feature type="transmembrane region" description="Helical" evidence="8">
    <location>
        <begin position="307"/>
        <end position="332"/>
    </location>
</feature>
<evidence type="ECO:0000259" key="9">
    <source>
        <dbReference type="PROSITE" id="PS50156"/>
    </source>
</evidence>
<name>A0A7R7MRY7_MYCIT</name>
<feature type="transmembrane region" description="Helical" evidence="8">
    <location>
        <begin position="176"/>
        <end position="195"/>
    </location>
</feature>
<dbReference type="SUPFAM" id="SSF82866">
    <property type="entry name" value="Multidrug efflux transporter AcrB transmembrane domain"/>
    <property type="match status" value="2"/>
</dbReference>
<organism evidence="10 11">
    <name type="scientific">Mycobacterium intracellulare</name>
    <dbReference type="NCBI Taxonomy" id="1767"/>
    <lineage>
        <taxon>Bacteria</taxon>
        <taxon>Bacillati</taxon>
        <taxon>Actinomycetota</taxon>
        <taxon>Actinomycetes</taxon>
        <taxon>Mycobacteriales</taxon>
        <taxon>Mycobacteriaceae</taxon>
        <taxon>Mycobacterium</taxon>
        <taxon>Mycobacterium avium complex (MAC)</taxon>
    </lineage>
</organism>
<feature type="compositionally biased region" description="Basic and acidic residues" evidence="7">
    <location>
        <begin position="665"/>
        <end position="686"/>
    </location>
</feature>
<dbReference type="GO" id="GO:0005886">
    <property type="term" value="C:plasma membrane"/>
    <property type="evidence" value="ECO:0007669"/>
    <property type="project" value="UniProtKB-SubCell"/>
</dbReference>
<gene>
    <name evidence="10" type="primary">mmpL13_1</name>
    <name evidence="10" type="ORF">MINTM018_11990</name>
</gene>
<protein>
    <submittedName>
        <fullName evidence="10">Membrane protein</fullName>
    </submittedName>
</protein>
<keyword evidence="6 8" id="KW-0472">Membrane</keyword>
<feature type="transmembrane region" description="Helical" evidence="8">
    <location>
        <begin position="202"/>
        <end position="222"/>
    </location>
</feature>
<dbReference type="InterPro" id="IPR000731">
    <property type="entry name" value="SSD"/>
</dbReference>
<dbReference type="PANTHER" id="PTHR33406:SF11">
    <property type="entry name" value="MEMBRANE PROTEIN SCO6666-RELATED"/>
    <property type="match status" value="1"/>
</dbReference>
<proteinExistence type="inferred from homology"/>
<evidence type="ECO:0000256" key="8">
    <source>
        <dbReference type="SAM" id="Phobius"/>
    </source>
</evidence>
<evidence type="ECO:0000256" key="4">
    <source>
        <dbReference type="ARBA" id="ARBA00022692"/>
    </source>
</evidence>
<comment type="similarity">
    <text evidence="2">Belongs to the resistance-nodulation-cell division (RND) (TC 2.A.6) family. MmpL subfamily.</text>
</comment>